<dbReference type="PROSITE" id="PS50837">
    <property type="entry name" value="NACHT"/>
    <property type="match status" value="1"/>
</dbReference>
<dbReference type="CDD" id="cd05467">
    <property type="entry name" value="CBM20"/>
    <property type="match status" value="1"/>
</dbReference>
<dbReference type="Gene3D" id="3.40.50.300">
    <property type="entry name" value="P-loop containing nucleotide triphosphate hydrolases"/>
    <property type="match status" value="1"/>
</dbReference>
<dbReference type="EMBL" id="BOMV01000071">
    <property type="protein sequence ID" value="GIE99369.1"/>
    <property type="molecule type" value="Genomic_DNA"/>
</dbReference>
<dbReference type="InterPro" id="IPR015943">
    <property type="entry name" value="WD40/YVTN_repeat-like_dom_sf"/>
</dbReference>
<evidence type="ECO:0000313" key="10">
    <source>
        <dbReference type="Proteomes" id="UP000636960"/>
    </source>
</evidence>
<dbReference type="SMART" id="SM00320">
    <property type="entry name" value="WD40"/>
    <property type="match status" value="3"/>
</dbReference>
<gene>
    <name evidence="9" type="ORF">Ari01nite_68340</name>
</gene>
<evidence type="ECO:0000313" key="9">
    <source>
        <dbReference type="EMBL" id="GIE99369.1"/>
    </source>
</evidence>
<dbReference type="InterPro" id="IPR013783">
    <property type="entry name" value="Ig-like_fold"/>
</dbReference>
<dbReference type="Gene3D" id="2.60.40.10">
    <property type="entry name" value="Immunoglobulins"/>
    <property type="match status" value="1"/>
</dbReference>
<dbReference type="EC" id="3.2.1.1" evidence="2"/>
<dbReference type="GO" id="GO:0005975">
    <property type="term" value="P:carbohydrate metabolic process"/>
    <property type="evidence" value="ECO:0007669"/>
    <property type="project" value="UniProtKB-ARBA"/>
</dbReference>
<dbReference type="PROSITE" id="PS51166">
    <property type="entry name" value="CBM20"/>
    <property type="match status" value="1"/>
</dbReference>
<feature type="compositionally biased region" description="Basic and acidic residues" evidence="6">
    <location>
        <begin position="252"/>
        <end position="264"/>
    </location>
</feature>
<dbReference type="PANTHER" id="PTHR19871">
    <property type="entry name" value="BETA TRANSDUCIN-RELATED PROTEIN"/>
    <property type="match status" value="1"/>
</dbReference>
<dbReference type="GO" id="GO:0004556">
    <property type="term" value="F:alpha-amylase activity"/>
    <property type="evidence" value="ECO:0007669"/>
    <property type="project" value="UniProtKB-EC"/>
</dbReference>
<accession>A0A919MY31</accession>
<dbReference type="SUPFAM" id="SSF50998">
    <property type="entry name" value="Quinoprotein alcohol dehydrogenase-like"/>
    <property type="match status" value="1"/>
</dbReference>
<evidence type="ECO:0000256" key="2">
    <source>
        <dbReference type="ARBA" id="ARBA00012595"/>
    </source>
</evidence>
<feature type="domain" description="NACHT" evidence="7">
    <location>
        <begin position="287"/>
        <end position="388"/>
    </location>
</feature>
<dbReference type="InterPro" id="IPR041664">
    <property type="entry name" value="AAA_16"/>
</dbReference>
<dbReference type="InterPro" id="IPR057588">
    <property type="entry name" value="NWD1/2-like_WH"/>
</dbReference>
<dbReference type="InterPro" id="IPR052752">
    <property type="entry name" value="NACHT-WD_repeat"/>
</dbReference>
<feature type="region of interest" description="Disordered" evidence="6">
    <location>
        <begin position="243"/>
        <end position="264"/>
    </location>
</feature>
<dbReference type="InterPro" id="IPR007111">
    <property type="entry name" value="NACHT_NTPase"/>
</dbReference>
<dbReference type="Pfam" id="PF00686">
    <property type="entry name" value="CBM_20"/>
    <property type="match status" value="1"/>
</dbReference>
<dbReference type="SMART" id="SM01065">
    <property type="entry name" value="CBM_2"/>
    <property type="match status" value="1"/>
</dbReference>
<dbReference type="GO" id="GO:2001070">
    <property type="term" value="F:starch binding"/>
    <property type="evidence" value="ECO:0007669"/>
    <property type="project" value="InterPro"/>
</dbReference>
<feature type="region of interest" description="Disordered" evidence="6">
    <location>
        <begin position="1166"/>
        <end position="1185"/>
    </location>
</feature>
<evidence type="ECO:0000256" key="5">
    <source>
        <dbReference type="ARBA" id="ARBA00030238"/>
    </source>
</evidence>
<evidence type="ECO:0000256" key="1">
    <source>
        <dbReference type="ARBA" id="ARBA00000548"/>
    </source>
</evidence>
<evidence type="ECO:0000256" key="3">
    <source>
        <dbReference type="ARBA" id="ARBA00022574"/>
    </source>
</evidence>
<dbReference type="InterPro" id="IPR011044">
    <property type="entry name" value="Quino_amine_DH_bsu"/>
</dbReference>
<comment type="caution">
    <text evidence="9">The sequence shown here is derived from an EMBL/GenBank/DDBJ whole genome shotgun (WGS) entry which is preliminary data.</text>
</comment>
<dbReference type="Pfam" id="PF13271">
    <property type="entry name" value="DUF4062"/>
    <property type="match status" value="1"/>
</dbReference>
<dbReference type="SUPFAM" id="SSF50969">
    <property type="entry name" value="YVTN repeat-like/Quinoprotein amine dehydrogenase"/>
    <property type="match status" value="1"/>
</dbReference>
<protein>
    <recommendedName>
        <fullName evidence="2">alpha-amylase</fullName>
        <ecNumber evidence="2">3.2.1.1</ecNumber>
    </recommendedName>
    <alternativeName>
        <fullName evidence="5">1,4-alpha-D-glucan glucanohydrolase</fullName>
    </alternativeName>
</protein>
<keyword evidence="4" id="KW-0677">Repeat</keyword>
<evidence type="ECO:0000259" key="7">
    <source>
        <dbReference type="PROSITE" id="PS50837"/>
    </source>
</evidence>
<dbReference type="RefSeq" id="WP_203786350.1">
    <property type="nucleotide sequence ID" value="NZ_BOMV01000071.1"/>
</dbReference>
<dbReference type="InterPro" id="IPR027417">
    <property type="entry name" value="P-loop_NTPase"/>
</dbReference>
<dbReference type="PANTHER" id="PTHR19871:SF14">
    <property type="entry name" value="DUF4062 DOMAIN-CONTAINING PROTEIN"/>
    <property type="match status" value="1"/>
</dbReference>
<dbReference type="SUPFAM" id="SSF49452">
    <property type="entry name" value="Starch-binding domain-like"/>
    <property type="match status" value="1"/>
</dbReference>
<dbReference type="InterPro" id="IPR011047">
    <property type="entry name" value="Quinoprotein_ADH-like_sf"/>
</dbReference>
<dbReference type="Proteomes" id="UP000636960">
    <property type="component" value="Unassembled WGS sequence"/>
</dbReference>
<dbReference type="Pfam" id="PF25469">
    <property type="entry name" value="WHD_NWD1"/>
    <property type="match status" value="1"/>
</dbReference>
<dbReference type="Gene3D" id="2.130.10.10">
    <property type="entry name" value="YVTN repeat-like/Quinoprotein amine dehydrogenase"/>
    <property type="match status" value="4"/>
</dbReference>
<reference evidence="9" key="1">
    <citation type="submission" date="2021-01" db="EMBL/GenBank/DDBJ databases">
        <title>Whole genome shotgun sequence of Actinoplanes rishiriensis NBRC 108556.</title>
        <authorList>
            <person name="Komaki H."/>
            <person name="Tamura T."/>
        </authorList>
    </citation>
    <scope>NUCLEOTIDE SEQUENCE</scope>
    <source>
        <strain evidence="9">NBRC 108556</strain>
    </source>
</reference>
<dbReference type="SUPFAM" id="SSF52540">
    <property type="entry name" value="P-loop containing nucleoside triphosphate hydrolases"/>
    <property type="match status" value="1"/>
</dbReference>
<evidence type="ECO:0000259" key="8">
    <source>
        <dbReference type="PROSITE" id="PS51166"/>
    </source>
</evidence>
<feature type="domain" description="CBM20" evidence="8">
    <location>
        <begin position="1343"/>
        <end position="1428"/>
    </location>
</feature>
<name>A0A919MY31_9ACTN</name>
<dbReference type="InterPro" id="IPR002044">
    <property type="entry name" value="CBM20"/>
</dbReference>
<dbReference type="InterPro" id="IPR025139">
    <property type="entry name" value="DUF4062"/>
</dbReference>
<dbReference type="InterPro" id="IPR001680">
    <property type="entry name" value="WD40_rpt"/>
</dbReference>
<dbReference type="InterPro" id="IPR003593">
    <property type="entry name" value="AAA+_ATPase"/>
</dbReference>
<keyword evidence="10" id="KW-1185">Reference proteome</keyword>
<proteinExistence type="predicted"/>
<keyword evidence="3" id="KW-0853">WD repeat</keyword>
<comment type="catalytic activity">
    <reaction evidence="1">
        <text>Endohydrolysis of (1-&gt;4)-alpha-D-glucosidic linkages in polysaccharides containing three or more (1-&gt;4)-alpha-linked D-glucose units.</text>
        <dbReference type="EC" id="3.2.1.1"/>
    </reaction>
</comment>
<evidence type="ECO:0000256" key="6">
    <source>
        <dbReference type="SAM" id="MobiDB-lite"/>
    </source>
</evidence>
<sequence length="1428" mass="152715">MRVRLFVSSTFADLGAERDALHRDVFPRVRRFCAERGIPFSAVDLRWGVSPAAGLDQATVPICLAEVERCHPHFLLLIGDRYGWCPLPPRLPAGELDAVRAGLDDAGRELAGRWYRRDDNAVPPEYVLQPRDGAFAADDAWHDEEERLRAVLIDGARRAGRPVHRFSTSITEQEVAAAAPGTVHCFVRTGPTPPAELARFTAGLRATLPAGRLHEYSAGDLSAFCAAVHDALTGAIGAELAGRTTTTGPAAERARHEQFAAERRRDHRARDRELAAVARYLAGDDGRPLLVVGPSGVGKSAFLAQAAMLAAAEHPDAQLVVRFAGATARAAREQSLLSDLLVEVRAQTHRRDEPPPERMGALLDDYRVEAGLPRQGRLLIFVDAVDQLDSPGLSWLGMSGGSAVRTVVSCSDGTVADRLPGDGPRLRLEPLPPSASGALLDTWLAGARRRLRPEQRAAVLGSAATGLPLHLRLAFEEARRWASYAPAEPVPDTVPAVIDRLFARLSREAEHGAVLVGRALGYLAAARSGLTEEELLDVLSADEDVLADLRRRFPHAPVADRVPDAVWARLRADLSPYLTEHEDGGRTLLGFYHRQLAEAARRAFLDGVAARRHAALAGYFGPRPLVPRALDELVYQQVRAGQWDAAQETLTDIGYLTGRAERSGFDAVVADLRFAAEAAPAGHPLVAAAGGVERVLERDGHLFSDLAGAHGPELLAQQVLLVAGEFGLDRLADAARGLLAGSGRTHLLPRWVRGSTAGHGLARTVDGHPGEVYRVVAVPDGSAALTFATDVRWLDNGSTEEFPDPPRLWDLRTWTVAHTFGEFTGDQPRAAAVTPDSRYAVLVAEGHLLVWDLARRRLAGRHPAEGDLTVFGTPDGGRYAMFGPAAVLWPVTGPAEPVRVAENLGALAVTTDGRLAVVRRGADPLTVWDLTRDRPRHDLAGARGAGSFDLDPAGRRAAGFAGGDLAVWDVASGARERVVTVPDRARGCVVTADGGHAVLGDGHRLFVVRLGDGRCHSLGGLDTEAGTPVRAARPAEVFTVRRGGFRQWHVGTPPAAPGPAGNSGRVVHAAVLDGGRLGATVGFGGDIVVWDLATGDPVHRLDSPGIYPFAVAPDGRHAIAGRTRWDLIDGREAGPADGYGDAVTFLPDGRVLTAYADHRLRIAGPVTGAPDRTLPPTPGQPDRTSHVLATPDGRTVLVVMGWDVFELDVERGAYVEHWARPSIRYLRYQQGQRFTAAALAPDGGWVLVAKGHGVDAWELERKDLVHRFDHGAEVADFKITEDGLLLVAGGGNAVSVWDVRTRERLARAELANEVTAVATTIDGGAILAGGAAGAVHCLRLTGRSAGPLVPYAFRVEHRTEPGEDVHVVGDLPELGGGDPARAVRLTWTPGHVWRGTVAVPPSGPGRYRCFVRKGGEPPIWLQPRSRSA</sequence>
<dbReference type="SMART" id="SM00382">
    <property type="entry name" value="AAA"/>
    <property type="match status" value="1"/>
</dbReference>
<dbReference type="InterPro" id="IPR013784">
    <property type="entry name" value="Carb-bd-like_fold"/>
</dbReference>
<organism evidence="9 10">
    <name type="scientific">Paractinoplanes rishiriensis</name>
    <dbReference type="NCBI Taxonomy" id="1050105"/>
    <lineage>
        <taxon>Bacteria</taxon>
        <taxon>Bacillati</taxon>
        <taxon>Actinomycetota</taxon>
        <taxon>Actinomycetes</taxon>
        <taxon>Micromonosporales</taxon>
        <taxon>Micromonosporaceae</taxon>
        <taxon>Paractinoplanes</taxon>
    </lineage>
</organism>
<dbReference type="Pfam" id="PF13191">
    <property type="entry name" value="AAA_16"/>
    <property type="match status" value="1"/>
</dbReference>
<evidence type="ECO:0000256" key="4">
    <source>
        <dbReference type="ARBA" id="ARBA00022737"/>
    </source>
</evidence>